<evidence type="ECO:0000256" key="1">
    <source>
        <dbReference type="ARBA" id="ARBA00012552"/>
    </source>
</evidence>
<feature type="domain" description="Helicase C-terminal" evidence="15">
    <location>
        <begin position="507"/>
        <end position="653"/>
    </location>
</feature>
<sequence length="664" mass="74595">MSSRAPIPSLEEIVRNKRTREERESKPKFLSKAERTRLALERRQKDVEQTKSRRATELSNLKNGIINQYEDGANDSGSESKRDKLESSTQVSNASNYESSTDEGFAAAVRQRYMGIQPQPQKKRRRNAEKKFVFDWDATDDTMKDADFSVSPESTIAVFGRGKLGGFDEKSIESVKERSGLIQRLLQGSDEDKKRAHELLHLHERKSRKVDWDDVPWREKPLEAMKPRDWRILREDYNISMKGDDVPNPLRNWKEANLPGELMSVLKKNNYKEPSSIQRASIPVLLQGKDLVGIAETGSGKTAAFMIPLVQTILKYPPLDETNLHLGPYAIVLAPTRELAQQIQAEGNRFAEPLGFRCVSVVGGHAFEEQSFQLSQGAHIVVATPGRLIDCLERRVFVLSQCSYVVMDEADRMLDMGFEEDVNKILESLPSSNNSDKNAIIPTSESQPSSMRRTLMFSATLPPRVAHLAQRYLNNPTLLTIGSIGQAVDRVEQIVEMVSDDSKRMKRLEELLESGKFAPPIIVFVNLKRNIEAISKQLNTLGWHAVTLHGSKNQEQREKAIEQLRGGTADILVATDIAGRGIDIPNVSLVLNYNMAKSIEDYTHRIGRTGRAGKSGVAITFLGSEDEDVFYDLRVMLSKSAKARIPDELKNNEAAFSKHAPITQ</sequence>
<dbReference type="InterPro" id="IPR011545">
    <property type="entry name" value="DEAD/DEAH_box_helicase_dom"/>
</dbReference>
<dbReference type="EMBL" id="CP115611">
    <property type="protein sequence ID" value="WBW71515.1"/>
    <property type="molecule type" value="Genomic_DNA"/>
</dbReference>
<keyword evidence="18" id="KW-1185">Reference proteome</keyword>
<dbReference type="SMART" id="SM00487">
    <property type="entry name" value="DEXDc"/>
    <property type="match status" value="1"/>
</dbReference>
<dbReference type="PROSITE" id="PS51192">
    <property type="entry name" value="HELICASE_ATP_BIND_1"/>
    <property type="match status" value="1"/>
</dbReference>
<dbReference type="GO" id="GO:0008380">
    <property type="term" value="P:RNA splicing"/>
    <property type="evidence" value="ECO:0007669"/>
    <property type="project" value="UniProtKB-KW"/>
</dbReference>
<evidence type="ECO:0000256" key="2">
    <source>
        <dbReference type="ARBA" id="ARBA00022664"/>
    </source>
</evidence>
<dbReference type="PROSITE" id="PS51194">
    <property type="entry name" value="HELICASE_CTER"/>
    <property type="match status" value="1"/>
</dbReference>
<evidence type="ECO:0000256" key="11">
    <source>
        <dbReference type="PROSITE-ProRule" id="PRU00552"/>
    </source>
</evidence>
<dbReference type="GO" id="GO:0003676">
    <property type="term" value="F:nucleic acid binding"/>
    <property type="evidence" value="ECO:0007669"/>
    <property type="project" value="InterPro"/>
</dbReference>
<reference evidence="17 18" key="1">
    <citation type="journal article" date="2023" name="G3 (Bethesda)">
        <title>A high-quality reference genome for the fission yeast Schizosaccharomyces osmophilus.</title>
        <authorList>
            <person name="Jia G.S."/>
            <person name="Zhang W.C."/>
            <person name="Liang Y."/>
            <person name="Liu X.H."/>
            <person name="Rhind N."/>
            <person name="Pidoux A."/>
            <person name="Brysch-Herzberg M."/>
            <person name="Du L.L."/>
        </authorList>
    </citation>
    <scope>NUCLEOTIDE SEQUENCE [LARGE SCALE GENOMIC DNA]</scope>
    <source>
        <strain evidence="17 18">CBS 15793</strain>
    </source>
</reference>
<dbReference type="GO" id="GO:0006397">
    <property type="term" value="P:mRNA processing"/>
    <property type="evidence" value="ECO:0007669"/>
    <property type="project" value="UniProtKB-KW"/>
</dbReference>
<organism evidence="17 18">
    <name type="scientific">Schizosaccharomyces osmophilus</name>
    <dbReference type="NCBI Taxonomy" id="2545709"/>
    <lineage>
        <taxon>Eukaryota</taxon>
        <taxon>Fungi</taxon>
        <taxon>Dikarya</taxon>
        <taxon>Ascomycota</taxon>
        <taxon>Taphrinomycotina</taxon>
        <taxon>Schizosaccharomycetes</taxon>
        <taxon>Schizosaccharomycetales</taxon>
        <taxon>Schizosaccharomycetaceae</taxon>
        <taxon>Schizosaccharomyces</taxon>
    </lineage>
</organism>
<evidence type="ECO:0000259" key="16">
    <source>
        <dbReference type="PROSITE" id="PS51195"/>
    </source>
</evidence>
<dbReference type="AlphaFoldDB" id="A0AAE9W8Z9"/>
<keyword evidence="3 12" id="KW-0547">Nucleotide-binding</keyword>
<dbReference type="SUPFAM" id="SSF52540">
    <property type="entry name" value="P-loop containing nucleoside triphosphate hydrolases"/>
    <property type="match status" value="1"/>
</dbReference>
<dbReference type="RefSeq" id="XP_056035758.1">
    <property type="nucleotide sequence ID" value="XM_056180299.1"/>
</dbReference>
<comment type="similarity">
    <text evidence="8">Belongs to the DEAD box helicase family. DDX23/PRP28 subfamily.</text>
</comment>
<dbReference type="InterPro" id="IPR014014">
    <property type="entry name" value="RNA_helicase_DEAD_Q_motif"/>
</dbReference>
<evidence type="ECO:0000256" key="5">
    <source>
        <dbReference type="ARBA" id="ARBA00022806"/>
    </source>
</evidence>
<evidence type="ECO:0000313" key="18">
    <source>
        <dbReference type="Proteomes" id="UP001212411"/>
    </source>
</evidence>
<evidence type="ECO:0000313" key="17">
    <source>
        <dbReference type="EMBL" id="WBW71515.1"/>
    </source>
</evidence>
<dbReference type="GO" id="GO:0003724">
    <property type="term" value="F:RNA helicase activity"/>
    <property type="evidence" value="ECO:0007669"/>
    <property type="project" value="UniProtKB-EC"/>
</dbReference>
<dbReference type="Pfam" id="PF00270">
    <property type="entry name" value="DEAD"/>
    <property type="match status" value="1"/>
</dbReference>
<evidence type="ECO:0000256" key="9">
    <source>
        <dbReference type="ARBA" id="ARBA00038719"/>
    </source>
</evidence>
<dbReference type="Gene3D" id="3.40.50.300">
    <property type="entry name" value="P-loop containing nucleotide triphosphate hydrolases"/>
    <property type="match status" value="2"/>
</dbReference>
<protein>
    <recommendedName>
        <fullName evidence="1">RNA helicase</fullName>
        <ecNumber evidence="1">3.6.4.13</ecNumber>
    </recommendedName>
</protein>
<evidence type="ECO:0000256" key="10">
    <source>
        <dbReference type="ARBA" id="ARBA00047984"/>
    </source>
</evidence>
<dbReference type="EC" id="3.6.4.13" evidence="1"/>
<evidence type="ECO:0000256" key="12">
    <source>
        <dbReference type="RuleBase" id="RU000492"/>
    </source>
</evidence>
<dbReference type="InterPro" id="IPR000629">
    <property type="entry name" value="RNA-helicase_DEAD-box_CS"/>
</dbReference>
<comment type="subunit">
    <text evidence="9">Component of the U5 snRNP complex.</text>
</comment>
<feature type="compositionally biased region" description="Polar residues" evidence="13">
    <location>
        <begin position="87"/>
        <end position="99"/>
    </location>
</feature>
<dbReference type="InterPro" id="IPR001650">
    <property type="entry name" value="Helicase_C-like"/>
</dbReference>
<dbReference type="CDD" id="cd17945">
    <property type="entry name" value="DEADc_DDX23"/>
    <property type="match status" value="1"/>
</dbReference>
<evidence type="ECO:0000256" key="4">
    <source>
        <dbReference type="ARBA" id="ARBA00022801"/>
    </source>
</evidence>
<keyword evidence="5 12" id="KW-0347">Helicase</keyword>
<keyword evidence="7" id="KW-0508">mRNA splicing</keyword>
<dbReference type="PROSITE" id="PS00039">
    <property type="entry name" value="DEAD_ATP_HELICASE"/>
    <property type="match status" value="1"/>
</dbReference>
<keyword evidence="6 12" id="KW-0067">ATP-binding</keyword>
<evidence type="ECO:0000259" key="14">
    <source>
        <dbReference type="PROSITE" id="PS51192"/>
    </source>
</evidence>
<evidence type="ECO:0000256" key="7">
    <source>
        <dbReference type="ARBA" id="ARBA00023187"/>
    </source>
</evidence>
<dbReference type="CDD" id="cd18787">
    <property type="entry name" value="SF2_C_DEAD"/>
    <property type="match status" value="1"/>
</dbReference>
<dbReference type="Pfam" id="PF00271">
    <property type="entry name" value="Helicase_C"/>
    <property type="match status" value="1"/>
</dbReference>
<dbReference type="PANTHER" id="PTHR47958">
    <property type="entry name" value="ATP-DEPENDENT RNA HELICASE DBP3"/>
    <property type="match status" value="1"/>
</dbReference>
<gene>
    <name evidence="17" type="primary">prp28</name>
    <name evidence="17" type="ORF">SOMG_01506</name>
</gene>
<feature type="compositionally biased region" description="Polar residues" evidence="13">
    <location>
        <begin position="57"/>
        <end position="66"/>
    </location>
</feature>
<comment type="catalytic activity">
    <reaction evidence="10">
        <text>ATP + H2O = ADP + phosphate + H(+)</text>
        <dbReference type="Rhea" id="RHEA:13065"/>
        <dbReference type="ChEBI" id="CHEBI:15377"/>
        <dbReference type="ChEBI" id="CHEBI:15378"/>
        <dbReference type="ChEBI" id="CHEBI:30616"/>
        <dbReference type="ChEBI" id="CHEBI:43474"/>
        <dbReference type="ChEBI" id="CHEBI:456216"/>
        <dbReference type="EC" id="3.6.4.13"/>
    </reaction>
</comment>
<dbReference type="GO" id="GO:0005524">
    <property type="term" value="F:ATP binding"/>
    <property type="evidence" value="ECO:0007669"/>
    <property type="project" value="UniProtKB-KW"/>
</dbReference>
<dbReference type="InterPro" id="IPR014001">
    <property type="entry name" value="Helicase_ATP-bd"/>
</dbReference>
<accession>A0AAE9W8Z9</accession>
<dbReference type="InterPro" id="IPR057479">
    <property type="entry name" value="PRP28/DDX23-like_helical"/>
</dbReference>
<feature type="domain" description="DEAD-box RNA helicase Q" evidence="16">
    <location>
        <begin position="251"/>
        <end position="279"/>
    </location>
</feature>
<evidence type="ECO:0000256" key="8">
    <source>
        <dbReference type="ARBA" id="ARBA00037954"/>
    </source>
</evidence>
<keyword evidence="2" id="KW-0507">mRNA processing</keyword>
<dbReference type="Proteomes" id="UP001212411">
    <property type="component" value="Chromosome 1"/>
</dbReference>
<evidence type="ECO:0000259" key="15">
    <source>
        <dbReference type="PROSITE" id="PS51194"/>
    </source>
</evidence>
<dbReference type="PROSITE" id="PS51195">
    <property type="entry name" value="Q_MOTIF"/>
    <property type="match status" value="1"/>
</dbReference>
<dbReference type="GeneID" id="80874988"/>
<feature type="compositionally biased region" description="Basic and acidic residues" evidence="13">
    <location>
        <begin position="12"/>
        <end position="56"/>
    </location>
</feature>
<dbReference type="Pfam" id="PF25430">
    <property type="entry name" value="DDX23"/>
    <property type="match status" value="1"/>
</dbReference>
<keyword evidence="4 12" id="KW-0378">Hydrolase</keyword>
<dbReference type="KEGG" id="som:SOMG_01506"/>
<name>A0AAE9W8Z9_9SCHI</name>
<evidence type="ECO:0000256" key="13">
    <source>
        <dbReference type="SAM" id="MobiDB-lite"/>
    </source>
</evidence>
<feature type="region of interest" description="Disordered" evidence="13">
    <location>
        <begin position="1"/>
        <end position="102"/>
    </location>
</feature>
<proteinExistence type="inferred from homology"/>
<dbReference type="GO" id="GO:0016787">
    <property type="term" value="F:hydrolase activity"/>
    <property type="evidence" value="ECO:0007669"/>
    <property type="project" value="UniProtKB-KW"/>
</dbReference>
<dbReference type="InterPro" id="IPR027417">
    <property type="entry name" value="P-loop_NTPase"/>
</dbReference>
<dbReference type="SMART" id="SM00490">
    <property type="entry name" value="HELICc"/>
    <property type="match status" value="1"/>
</dbReference>
<evidence type="ECO:0000256" key="6">
    <source>
        <dbReference type="ARBA" id="ARBA00022840"/>
    </source>
</evidence>
<feature type="short sequence motif" description="Q motif" evidence="11">
    <location>
        <begin position="251"/>
        <end position="279"/>
    </location>
</feature>
<evidence type="ECO:0000256" key="3">
    <source>
        <dbReference type="ARBA" id="ARBA00022741"/>
    </source>
</evidence>
<feature type="domain" description="Helicase ATP-binding" evidence="14">
    <location>
        <begin position="282"/>
        <end position="479"/>
    </location>
</feature>